<evidence type="ECO:0000256" key="1">
    <source>
        <dbReference type="ARBA" id="ARBA00008609"/>
    </source>
</evidence>
<dbReference type="Gene3D" id="3.10.20.440">
    <property type="entry name" value="2Fe-2S iron-sulphur cluster binding domain, sarcosine oxidase, alpha subunit, N-terminal domain"/>
    <property type="match status" value="1"/>
</dbReference>
<feature type="domain" description="SoxA A3" evidence="7">
    <location>
        <begin position="491"/>
        <end position="574"/>
    </location>
</feature>
<dbReference type="GO" id="GO:0032259">
    <property type="term" value="P:methylation"/>
    <property type="evidence" value="ECO:0007669"/>
    <property type="project" value="UniProtKB-KW"/>
</dbReference>
<dbReference type="PRINTS" id="PR00469">
    <property type="entry name" value="PNDRDTASEII"/>
</dbReference>
<organism evidence="8 9">
    <name type="scientific">Halovibrio salipaludis</name>
    <dbReference type="NCBI Taxonomy" id="2032626"/>
    <lineage>
        <taxon>Bacteria</taxon>
        <taxon>Pseudomonadati</taxon>
        <taxon>Pseudomonadota</taxon>
        <taxon>Gammaproteobacteria</taxon>
        <taxon>Oceanospirillales</taxon>
        <taxon>Halomonadaceae</taxon>
        <taxon>Halovibrio</taxon>
    </lineage>
</organism>
<dbReference type="PRINTS" id="PR00368">
    <property type="entry name" value="FADPNR"/>
</dbReference>
<dbReference type="SUPFAM" id="SSF51971">
    <property type="entry name" value="Nucleotide-binding domain"/>
    <property type="match status" value="1"/>
</dbReference>
<dbReference type="SUPFAM" id="SSF51735">
    <property type="entry name" value="NAD(P)-binding Rossmann-fold domains"/>
    <property type="match status" value="1"/>
</dbReference>
<dbReference type="InterPro" id="IPR028896">
    <property type="entry name" value="GcvT/YgfZ/DmdA"/>
</dbReference>
<keyword evidence="2" id="KW-0032">Aminotransferase</keyword>
<dbReference type="InterPro" id="IPR029043">
    <property type="entry name" value="GcvT/YgfZ_C"/>
</dbReference>
<dbReference type="Pfam" id="PF08669">
    <property type="entry name" value="GCV_T_C"/>
    <property type="match status" value="1"/>
</dbReference>
<comment type="caution">
    <text evidence="8">The sequence shown here is derived from an EMBL/GenBank/DDBJ whole genome shotgun (WGS) entry which is preliminary data.</text>
</comment>
<dbReference type="InterPro" id="IPR027266">
    <property type="entry name" value="TrmE/GcvT-like"/>
</dbReference>
<dbReference type="InterPro" id="IPR041117">
    <property type="entry name" value="SoxA_A3"/>
</dbReference>
<feature type="domain" description="GCVT N-terminal" evidence="5">
    <location>
        <begin position="585"/>
        <end position="852"/>
    </location>
</feature>
<dbReference type="Gene3D" id="3.30.1360.120">
    <property type="entry name" value="Probable tRNA modification gtpase trme, domain 1"/>
    <property type="match status" value="1"/>
</dbReference>
<dbReference type="EMBL" id="NSKD01000003">
    <property type="protein sequence ID" value="PAU80531.1"/>
    <property type="molecule type" value="Genomic_DNA"/>
</dbReference>
<proteinExistence type="inferred from homology"/>
<dbReference type="OrthoDB" id="5287468at2"/>
<dbReference type="Pfam" id="PF01571">
    <property type="entry name" value="GCV_T"/>
    <property type="match status" value="1"/>
</dbReference>
<evidence type="ECO:0000256" key="3">
    <source>
        <dbReference type="ARBA" id="ARBA00023002"/>
    </source>
</evidence>
<gene>
    <name evidence="8" type="ORF">CK501_08820</name>
</gene>
<dbReference type="InterPro" id="IPR042204">
    <property type="entry name" value="2Fe-2S-bd_N"/>
</dbReference>
<dbReference type="RefSeq" id="WP_095617368.1">
    <property type="nucleotide sequence ID" value="NZ_NSKD01000003.1"/>
</dbReference>
<keyword evidence="3" id="KW-0560">Oxidoreductase</keyword>
<dbReference type="PANTHER" id="PTHR43757:SF2">
    <property type="entry name" value="AMINOMETHYLTRANSFERASE, MITOCHONDRIAL"/>
    <property type="match status" value="1"/>
</dbReference>
<dbReference type="Proteomes" id="UP000218896">
    <property type="component" value="Unassembled WGS sequence"/>
</dbReference>
<dbReference type="GO" id="GO:0016491">
    <property type="term" value="F:oxidoreductase activity"/>
    <property type="evidence" value="ECO:0007669"/>
    <property type="project" value="UniProtKB-KW"/>
</dbReference>
<comment type="similarity">
    <text evidence="1">Belongs to the GcvT family.</text>
</comment>
<evidence type="ECO:0000313" key="9">
    <source>
        <dbReference type="Proteomes" id="UP000218896"/>
    </source>
</evidence>
<feature type="region of interest" description="Disordered" evidence="4">
    <location>
        <begin position="950"/>
        <end position="969"/>
    </location>
</feature>
<dbReference type="InterPro" id="IPR006222">
    <property type="entry name" value="GCVT_N"/>
</dbReference>
<dbReference type="Pfam" id="PF12831">
    <property type="entry name" value="FAD_oxidored"/>
    <property type="match status" value="1"/>
</dbReference>
<dbReference type="InterPro" id="IPR041854">
    <property type="entry name" value="BFD-like_2Fe2S-bd_dom_sf"/>
</dbReference>
<dbReference type="InterPro" id="IPR036188">
    <property type="entry name" value="FAD/NAD-bd_sf"/>
</dbReference>
<evidence type="ECO:0000313" key="8">
    <source>
        <dbReference type="EMBL" id="PAU80531.1"/>
    </source>
</evidence>
<dbReference type="InterPro" id="IPR013977">
    <property type="entry name" value="GcvT_C"/>
</dbReference>
<keyword evidence="8" id="KW-0489">Methyltransferase</keyword>
<feature type="domain" description="Aminomethyltransferase C-terminal" evidence="6">
    <location>
        <begin position="871"/>
        <end position="950"/>
    </location>
</feature>
<dbReference type="Pfam" id="PF13510">
    <property type="entry name" value="Fer2_4"/>
    <property type="match status" value="1"/>
</dbReference>
<dbReference type="SUPFAM" id="SSF103025">
    <property type="entry name" value="Folate-binding domain"/>
    <property type="match status" value="1"/>
</dbReference>
<sequence length="969" mass="106189">MPFRCSDVRAGEWIDRSRTLRFRFEGRVYKAHPGDTISSALLANGVSLLGRSFKYHRPRGVVSMANHDVNALFATGTDTNIRGDITPVEDGMELQPVNVRNGLEKDRDRYLDWFGRFMPVGFYYKAFHRPRFLFPFFERLIRQRAGLGRVDLRWPARRRPKRYGHCDVLVVGAGPAGMTAACDAARRGCEVILVDENPFPGGSLGYQWSGNADALQWRQRLLDELEAHPGITVMTSSVVLGYYDDHWLPVSTPDGIVKVRARGVVVAAGLIEQPAVFRNNDRPGVMMASAAQRLLEHFGVLPCKAAVVLAANPEAYAAARQLQASGVSIRGIAACGESGREGEDAAALASGGVPIWPATTINEVHGTNAVTGVSLIGTGSEVAAQERIDCDGIIVSTGWAPAAHLLYQAGGRLRYDDTLEMQVPSEWPDTVVPAGRLNGAFTLDQQREDALEAVRCLIAAMEGESEHEARSLFRDTVAHGAAWPVSRHPRGRNFVDFDEDLQLKDLEQAAREGFDNVELLKRYSTVGMGPSQGKHANVNAIRILARYMGQGMDATGTTTARPMYHPVRLEDLAGRRLRPTRLSPLHDHHRALSAEFMEAGEWLRVAHYSSQESPSAAIADEVRAVRRSLGLIDVSTLGKIEVVGPDAARLLEGSYTMRMGNLKAGMTRYGLIVDESGVIEDDGVVARLAEDRFYLSATSGHAAATYRMLQRHVLEWGLDVHVINRTGQLGAMNLAGPESRRVLERLVDIPLDEDAFPNLGARESRIDDIPVRLLRVGFVGELAYEIHAPVSAMGRIWDALMEAGASAGIRPFGVEAQRILRLEKGHIIVGQDTDGLTTPFNAGMPWAVHLKKPFFRGRPALAHLKGRESQKLVAFALPPDSPLPRECHLIIEEGDIAGRVTSVANSPTLGHPIGLAMVESGLAKREALLQIRIDGGQMVSARRMATPFYDPEGKRQVAGYPESREESHQ</sequence>
<evidence type="ECO:0000259" key="5">
    <source>
        <dbReference type="Pfam" id="PF01571"/>
    </source>
</evidence>
<dbReference type="AlphaFoldDB" id="A0A2A2F4L5"/>
<accession>A0A2A2F4L5</accession>
<evidence type="ECO:0000256" key="4">
    <source>
        <dbReference type="SAM" id="MobiDB-lite"/>
    </source>
</evidence>
<dbReference type="Gene3D" id="1.10.10.1100">
    <property type="entry name" value="BFD-like [2Fe-2S]-binding domain"/>
    <property type="match status" value="1"/>
</dbReference>
<dbReference type="GO" id="GO:0008483">
    <property type="term" value="F:transaminase activity"/>
    <property type="evidence" value="ECO:0007669"/>
    <property type="project" value="UniProtKB-KW"/>
</dbReference>
<evidence type="ECO:0000259" key="7">
    <source>
        <dbReference type="Pfam" id="PF17806"/>
    </source>
</evidence>
<dbReference type="SUPFAM" id="SSF101790">
    <property type="entry name" value="Aminomethyltransferase beta-barrel domain"/>
    <property type="match status" value="1"/>
</dbReference>
<protein>
    <submittedName>
        <fullName evidence="8">Aminomethyltransferase</fullName>
    </submittedName>
</protein>
<dbReference type="InterPro" id="IPR036291">
    <property type="entry name" value="NAD(P)-bd_dom_sf"/>
</dbReference>
<dbReference type="Pfam" id="PF17806">
    <property type="entry name" value="SO_alpha_A3"/>
    <property type="match status" value="1"/>
</dbReference>
<reference evidence="8 9" key="1">
    <citation type="submission" date="2017-08" db="EMBL/GenBank/DDBJ databases">
        <title>Halovibrio sewagensis sp. nov., isolated from wastewater of high salinity.</title>
        <authorList>
            <person name="Dong X."/>
            <person name="Zhang G."/>
        </authorList>
    </citation>
    <scope>NUCLEOTIDE SEQUENCE [LARGE SCALE GENOMIC DNA]</scope>
    <source>
        <strain evidence="8 9">YL5-2</strain>
    </source>
</reference>
<evidence type="ECO:0000259" key="6">
    <source>
        <dbReference type="Pfam" id="PF08669"/>
    </source>
</evidence>
<keyword evidence="8" id="KW-0808">Transferase</keyword>
<name>A0A2A2F4L5_9GAMM</name>
<dbReference type="PANTHER" id="PTHR43757">
    <property type="entry name" value="AMINOMETHYLTRANSFERASE"/>
    <property type="match status" value="1"/>
</dbReference>
<dbReference type="GO" id="GO:0008168">
    <property type="term" value="F:methyltransferase activity"/>
    <property type="evidence" value="ECO:0007669"/>
    <property type="project" value="UniProtKB-KW"/>
</dbReference>
<evidence type="ECO:0000256" key="2">
    <source>
        <dbReference type="ARBA" id="ARBA00022576"/>
    </source>
</evidence>
<keyword evidence="9" id="KW-1185">Reference proteome</keyword>
<dbReference type="Gene3D" id="3.50.50.60">
    <property type="entry name" value="FAD/NAD(P)-binding domain"/>
    <property type="match status" value="1"/>
</dbReference>